<keyword evidence="6 13" id="KW-1133">Transmembrane helix</keyword>
<dbReference type="Gene3D" id="6.10.140.1910">
    <property type="match status" value="2"/>
</dbReference>
<evidence type="ECO:0000256" key="12">
    <source>
        <dbReference type="SAM" id="MobiDB-lite"/>
    </source>
</evidence>
<evidence type="ECO:0000256" key="7">
    <source>
        <dbReference type="ARBA" id="ARBA00023065"/>
    </source>
</evidence>
<protein>
    <recommendedName>
        <fullName evidence="10">IKs producing slow voltage-gated potassium channel subunit alpha KvLQT1</fullName>
    </recommendedName>
</protein>
<evidence type="ECO:0000259" key="14">
    <source>
        <dbReference type="Pfam" id="PF00520"/>
    </source>
</evidence>
<organism evidence="16 17">
    <name type="scientific">Atta cephalotes</name>
    <name type="common">Leafcutter ant</name>
    <dbReference type="NCBI Taxonomy" id="12957"/>
    <lineage>
        <taxon>Eukaryota</taxon>
        <taxon>Metazoa</taxon>
        <taxon>Ecdysozoa</taxon>
        <taxon>Arthropoda</taxon>
        <taxon>Hexapoda</taxon>
        <taxon>Insecta</taxon>
        <taxon>Pterygota</taxon>
        <taxon>Neoptera</taxon>
        <taxon>Endopterygota</taxon>
        <taxon>Hymenoptera</taxon>
        <taxon>Apocrita</taxon>
        <taxon>Aculeata</taxon>
        <taxon>Formicoidea</taxon>
        <taxon>Formicidae</taxon>
        <taxon>Myrmicinae</taxon>
        <taxon>Atta</taxon>
    </lineage>
</organism>
<evidence type="ECO:0000259" key="15">
    <source>
        <dbReference type="Pfam" id="PF03520"/>
    </source>
</evidence>
<dbReference type="SUPFAM" id="SSF81324">
    <property type="entry name" value="Voltage-gated potassium channels"/>
    <property type="match status" value="1"/>
</dbReference>
<dbReference type="EMBL" id="ADTU01026705">
    <property type="status" value="NOT_ANNOTATED_CDS"/>
    <property type="molecule type" value="Genomic_DNA"/>
</dbReference>
<keyword evidence="17" id="KW-1185">Reference proteome</keyword>
<dbReference type="Pfam" id="PF03520">
    <property type="entry name" value="KCNQ_channel"/>
    <property type="match status" value="1"/>
</dbReference>
<feature type="transmembrane region" description="Helical" evidence="13">
    <location>
        <begin position="487"/>
        <end position="513"/>
    </location>
</feature>
<dbReference type="EMBL" id="ADTU01026708">
    <property type="status" value="NOT_ANNOTATED_CDS"/>
    <property type="molecule type" value="Genomic_DNA"/>
</dbReference>
<feature type="transmembrane region" description="Helical" evidence="13">
    <location>
        <begin position="456"/>
        <end position="475"/>
    </location>
</feature>
<evidence type="ECO:0000256" key="3">
    <source>
        <dbReference type="ARBA" id="ARBA00022475"/>
    </source>
</evidence>
<evidence type="ECO:0000256" key="6">
    <source>
        <dbReference type="ARBA" id="ARBA00022989"/>
    </source>
</evidence>
<keyword evidence="3" id="KW-1003">Cell membrane</keyword>
<keyword evidence="9" id="KW-0407">Ion channel</keyword>
<dbReference type="Pfam" id="PF00520">
    <property type="entry name" value="Ion_trans"/>
    <property type="match status" value="1"/>
</dbReference>
<feature type="domain" description="Ion transport" evidence="14">
    <location>
        <begin position="284"/>
        <end position="518"/>
    </location>
</feature>
<feature type="transmembrane region" description="Helical" evidence="13">
    <location>
        <begin position="279"/>
        <end position="305"/>
    </location>
</feature>
<keyword evidence="2" id="KW-0813">Transport</keyword>
<evidence type="ECO:0000256" key="11">
    <source>
        <dbReference type="ARBA" id="ARBA00034430"/>
    </source>
</evidence>
<keyword evidence="5" id="KW-0630">Potassium</keyword>
<dbReference type="InterPro" id="IPR013821">
    <property type="entry name" value="K_chnl_volt-dep_KCNQ_C"/>
</dbReference>
<gene>
    <name evidence="16" type="primary">105624544</name>
</gene>
<dbReference type="PRINTS" id="PR00169">
    <property type="entry name" value="KCHANNEL"/>
</dbReference>
<name>A0A158NUT7_ATTCE</name>
<dbReference type="eggNOG" id="KOG1419">
    <property type="taxonomic scope" value="Eukaryota"/>
</dbReference>
<evidence type="ECO:0000313" key="16">
    <source>
        <dbReference type="EnsemblMetazoa" id="XP_012061295.1"/>
    </source>
</evidence>
<dbReference type="OrthoDB" id="8879391at2759"/>
<feature type="transmembrane region" description="Helical" evidence="13">
    <location>
        <begin position="317"/>
        <end position="337"/>
    </location>
</feature>
<reference evidence="16" key="2">
    <citation type="submission" date="2016-04" db="UniProtKB">
        <authorList>
            <consortium name="EnsemblMetazoa"/>
        </authorList>
    </citation>
    <scope>IDENTIFICATION</scope>
</reference>
<feature type="region of interest" description="Disordered" evidence="12">
    <location>
        <begin position="152"/>
        <end position="178"/>
    </location>
</feature>
<feature type="compositionally biased region" description="Polar residues" evidence="12">
    <location>
        <begin position="79"/>
        <end position="96"/>
    </location>
</feature>
<dbReference type="EnsemblMetazoa" id="XM_012205905.1">
    <property type="protein sequence ID" value="XP_012061295.1"/>
    <property type="gene ID" value="LOC105624544"/>
</dbReference>
<accession>A0A158NUT7</accession>
<keyword evidence="7" id="KW-0406">Ion transport</keyword>
<evidence type="ECO:0000256" key="2">
    <source>
        <dbReference type="ARBA" id="ARBA00022448"/>
    </source>
</evidence>
<evidence type="ECO:0000256" key="13">
    <source>
        <dbReference type="SAM" id="Phobius"/>
    </source>
</evidence>
<feature type="domain" description="Potassium channel voltage dependent KCNQ C-terminal" evidence="15">
    <location>
        <begin position="685"/>
        <end position="802"/>
    </location>
</feature>
<evidence type="ECO:0000256" key="5">
    <source>
        <dbReference type="ARBA" id="ARBA00022958"/>
    </source>
</evidence>
<dbReference type="PANTHER" id="PTHR47735:SF14">
    <property type="entry name" value="POTASSIUM VOLTAGE-GATED CHANNEL SUBFAMILY KQT MEMBER 1"/>
    <property type="match status" value="1"/>
</dbReference>
<feature type="transmembrane region" description="Helical" evidence="13">
    <location>
        <begin position="358"/>
        <end position="376"/>
    </location>
</feature>
<dbReference type="STRING" id="12957.A0A158NUT7"/>
<feature type="region of interest" description="Disordered" evidence="12">
    <location>
        <begin position="67"/>
        <end position="98"/>
    </location>
</feature>
<evidence type="ECO:0000256" key="8">
    <source>
        <dbReference type="ARBA" id="ARBA00023136"/>
    </source>
</evidence>
<dbReference type="KEGG" id="acep:105624544"/>
<dbReference type="InParanoid" id="A0A158NUT7"/>
<keyword evidence="8 13" id="KW-0472">Membrane</keyword>
<dbReference type="FunFam" id="1.10.287.70:FF:000113">
    <property type="entry name" value="Potassium voltage-gated channel subfamily KQT member 1"/>
    <property type="match status" value="1"/>
</dbReference>
<dbReference type="InterPro" id="IPR005821">
    <property type="entry name" value="Ion_trans_dom"/>
</dbReference>
<evidence type="ECO:0000256" key="4">
    <source>
        <dbReference type="ARBA" id="ARBA00022692"/>
    </source>
</evidence>
<sequence length="816" mass="92605">MLHAVMLGSGPGRGRREWYPGFYLQRRRLGCRMNRGEQETLFRQSRQITRIVPSREDLVLSVLKSPINQQQQQQRQQSRHPYQSHTQGHFNCQGHPNNRKCSHLGDNESLPRSKDQCSRHAEKRCSAATAYAALQGSEDELVAEQGLEAEDIALKTPGSETEDTEDNGANAEESRSPARRFTFLRRFRSPRFGEAHHKRVPTPMKRKYRRKKSKEDIIDDEVAGAEEEPPSPDQTGMPDPYYPIYLPIDQAFKAKYVFHHKRGKTFQERLYVFLEHPGGWLCFVYHFAVFMVVLVCLIFSVLSTIDQYSNFANETLFWMEICLVVFFGVEYLVRLWSAGCRSKYMGCCGRLRFIRKPICIIDLIVVVASMVVLSVGSNGQVFATSAIRGIRFLQILRMLHVDRQGGTWRLLGSVVFIHRQELITTLYIGFLGLIFSSYFVYLAEKDAVGPDGKTDFASYADALWWGVITVTTIGYGDTVPQTWMGKIVASCFSVFAISFFALPAGILGSGFALKVQQKQRQKHFNRQIPAAAMLIQCLWRCYAADKAINSVATWNIYIKDPSPAGQPSTPLGKLICVKKMSLMIQVAKKANVLKRRKSRNRMDVQQQPALPPVTISGGISAGAGTGQNDNQRLENEGDVVFYMEEPKVGTPNRARRDNRGSLFTSQTSSVTEATSDEIDIDIEEPQRVTTLTEAHRNAIRAIRKIKYFVARRKFQQARKPYDVRDVIEQYSQGHLNMMVRIKELQRRLDQTLGKPGSYLAGIDRAGNVKPMTIGARLYRVEQQLSVMDKKLDQLVHVLNAVAQKQQIPLRSIEDDV</sequence>
<evidence type="ECO:0000256" key="1">
    <source>
        <dbReference type="ARBA" id="ARBA00004651"/>
    </source>
</evidence>
<keyword evidence="4 13" id="KW-0812">Transmembrane</keyword>
<feature type="compositionally biased region" description="Basic residues" evidence="12">
    <location>
        <begin position="199"/>
        <end position="212"/>
    </location>
</feature>
<dbReference type="AlphaFoldDB" id="A0A158NUT7"/>
<reference evidence="17" key="1">
    <citation type="journal article" date="2011" name="PLoS Genet.">
        <title>The genome sequence of the leaf-cutter ant Atta cephalotes reveals insights into its obligate symbiotic lifestyle.</title>
        <authorList>
            <person name="Suen G."/>
            <person name="Teiling C."/>
            <person name="Li L."/>
            <person name="Holt C."/>
            <person name="Abouheif E."/>
            <person name="Bornberg-Bauer E."/>
            <person name="Bouffard P."/>
            <person name="Caldera E.J."/>
            <person name="Cash E."/>
            <person name="Cavanaugh A."/>
            <person name="Denas O."/>
            <person name="Elhaik E."/>
            <person name="Fave M.J."/>
            <person name="Gadau J."/>
            <person name="Gibson J.D."/>
            <person name="Graur D."/>
            <person name="Grubbs K.J."/>
            <person name="Hagen D.E."/>
            <person name="Harkins T.T."/>
            <person name="Helmkampf M."/>
            <person name="Hu H."/>
            <person name="Johnson B.R."/>
            <person name="Kim J."/>
            <person name="Marsh S.E."/>
            <person name="Moeller J.A."/>
            <person name="Munoz-Torres M.C."/>
            <person name="Murphy M.C."/>
            <person name="Naughton M.C."/>
            <person name="Nigam S."/>
            <person name="Overson R."/>
            <person name="Rajakumar R."/>
            <person name="Reese J.T."/>
            <person name="Scott J.J."/>
            <person name="Smith C.R."/>
            <person name="Tao S."/>
            <person name="Tsutsui N.D."/>
            <person name="Viljakainen L."/>
            <person name="Wissler L."/>
            <person name="Yandell M.D."/>
            <person name="Zimmer F."/>
            <person name="Taylor J."/>
            <person name="Slater S.C."/>
            <person name="Clifton S.W."/>
            <person name="Warren W.C."/>
            <person name="Elsik C.G."/>
            <person name="Smith C.D."/>
            <person name="Weinstock G.M."/>
            <person name="Gerardo N.M."/>
            <person name="Currie C.R."/>
        </authorList>
    </citation>
    <scope>NUCLEOTIDE SEQUENCE [LARGE SCALE GENOMIC DNA]</scope>
</reference>
<evidence type="ECO:0000256" key="10">
    <source>
        <dbReference type="ARBA" id="ARBA00032659"/>
    </source>
</evidence>
<dbReference type="FunCoup" id="A0A158NUT7">
    <property type="interactions" value="80"/>
</dbReference>
<dbReference type="PRINTS" id="PR01459">
    <property type="entry name" value="KCNQCHANNEL"/>
</dbReference>
<comment type="subcellular location">
    <subcellularLocation>
        <location evidence="1">Cell membrane</location>
        <topology evidence="1">Multi-pass membrane protein</topology>
    </subcellularLocation>
</comment>
<feature type="transmembrane region" description="Helical" evidence="13">
    <location>
        <begin position="422"/>
        <end position="444"/>
    </location>
</feature>
<dbReference type="PANTHER" id="PTHR47735">
    <property type="entry name" value="POTASSIUM VOLTAGE-GATED CHANNEL SUBFAMILY KQT MEMBER 4"/>
    <property type="match status" value="1"/>
</dbReference>
<dbReference type="GO" id="GO:0008076">
    <property type="term" value="C:voltage-gated potassium channel complex"/>
    <property type="evidence" value="ECO:0007669"/>
    <property type="project" value="TreeGrafter"/>
</dbReference>
<comment type="catalytic activity">
    <reaction evidence="11">
        <text>K(+)(in) = K(+)(out)</text>
        <dbReference type="Rhea" id="RHEA:29463"/>
        <dbReference type="ChEBI" id="CHEBI:29103"/>
    </reaction>
</comment>
<dbReference type="InterPro" id="IPR003937">
    <property type="entry name" value="K_chnl_volt-dep_KCNQ"/>
</dbReference>
<evidence type="ECO:0000313" key="17">
    <source>
        <dbReference type="Proteomes" id="UP000005205"/>
    </source>
</evidence>
<proteinExistence type="predicted"/>
<dbReference type="EMBL" id="ADTU01026707">
    <property type="status" value="NOT_ANNOTATED_CDS"/>
    <property type="molecule type" value="Genomic_DNA"/>
</dbReference>
<dbReference type="Proteomes" id="UP000005205">
    <property type="component" value="Unassembled WGS sequence"/>
</dbReference>
<evidence type="ECO:0000256" key="9">
    <source>
        <dbReference type="ARBA" id="ARBA00023303"/>
    </source>
</evidence>
<dbReference type="EMBL" id="ADTU01026706">
    <property type="status" value="NOT_ANNOTATED_CDS"/>
    <property type="molecule type" value="Genomic_DNA"/>
</dbReference>
<dbReference type="Gene3D" id="1.10.287.70">
    <property type="match status" value="1"/>
</dbReference>
<dbReference type="GO" id="GO:0005249">
    <property type="term" value="F:voltage-gated potassium channel activity"/>
    <property type="evidence" value="ECO:0007669"/>
    <property type="project" value="InterPro"/>
</dbReference>
<feature type="compositionally biased region" description="Acidic residues" evidence="12">
    <location>
        <begin position="217"/>
        <end position="230"/>
    </location>
</feature>
<feature type="region of interest" description="Disordered" evidence="12">
    <location>
        <begin position="199"/>
        <end position="238"/>
    </location>
</feature>